<evidence type="ECO:0000259" key="2">
    <source>
        <dbReference type="Pfam" id="PF16391"/>
    </source>
</evidence>
<name>A0A5J4QUG5_9ZZZZ</name>
<sequence length="399" mass="44766">MTVVAGFLALMFCCNELPFIQTPTDSTPPPPVTNPEAKSIPGGAKITYDIPSSDDDISYVKAEYNYKGKLWTVRTSIYNDTLLIEGLGSVEPVIATLYVVDHSENISKPATVSFTPETPPVETIFNSLNLVADFGGILVTWTNETTTEIGISVLVEDSLGIMREQNTKFSKEKDGILVFRGFDPKEARFAVTIVDKWGNTSDTKETVLTPLFERLLDKSTFSTANLPGDNQTIYNNQLYKAWFDGNTTSLWVSDITDASWNFPMYVSLDFGVIAQLSRFRLWPQPNFYYGNYTFRKFEVWGTDELKSGMSETYWKDGTWKTDWIKFNDYEVKRPSGNTAPTNSPTGEDLAAAQAGWEFLVPLEMPKCRYVRFVINTIWSSGAGLCMGEVSFWGDDGKIQ</sequence>
<dbReference type="InterPro" id="IPR032164">
    <property type="entry name" value="DUF5000"/>
</dbReference>
<dbReference type="InterPro" id="IPR032527">
    <property type="entry name" value="DUF4959"/>
</dbReference>
<dbReference type="AlphaFoldDB" id="A0A5J4QUG5"/>
<dbReference type="InterPro" id="IPR033431">
    <property type="entry name" value="DUF5126"/>
</dbReference>
<comment type="caution">
    <text evidence="4">The sequence shown here is derived from an EMBL/GenBank/DDBJ whole genome shotgun (WGS) entry which is preliminary data.</text>
</comment>
<dbReference type="InterPro" id="IPR008979">
    <property type="entry name" value="Galactose-bd-like_sf"/>
</dbReference>
<dbReference type="SUPFAM" id="SSF49785">
    <property type="entry name" value="Galactose-binding domain-like"/>
    <property type="match status" value="1"/>
</dbReference>
<evidence type="ECO:0000259" key="1">
    <source>
        <dbReference type="Pfam" id="PF16323"/>
    </source>
</evidence>
<organism evidence="4">
    <name type="scientific">termite gut metagenome</name>
    <dbReference type="NCBI Taxonomy" id="433724"/>
    <lineage>
        <taxon>unclassified sequences</taxon>
        <taxon>metagenomes</taxon>
        <taxon>organismal metagenomes</taxon>
    </lineage>
</organism>
<dbReference type="Gene3D" id="2.60.120.260">
    <property type="entry name" value="Galactose-binding domain-like"/>
    <property type="match status" value="1"/>
</dbReference>
<proteinExistence type="predicted"/>
<dbReference type="EMBL" id="SNRY01002505">
    <property type="protein sequence ID" value="KAA6324774.1"/>
    <property type="molecule type" value="Genomic_DNA"/>
</dbReference>
<dbReference type="Pfam" id="PF17166">
    <property type="entry name" value="DUF5126"/>
    <property type="match status" value="1"/>
</dbReference>
<evidence type="ECO:0008006" key="5">
    <source>
        <dbReference type="Google" id="ProtNLM"/>
    </source>
</evidence>
<accession>A0A5J4QUG5</accession>
<feature type="domain" description="DUF5126" evidence="3">
    <location>
        <begin position="118"/>
        <end position="219"/>
    </location>
</feature>
<gene>
    <name evidence="4" type="ORF">EZS27_025937</name>
</gene>
<evidence type="ECO:0000259" key="3">
    <source>
        <dbReference type="Pfam" id="PF17166"/>
    </source>
</evidence>
<dbReference type="Pfam" id="PF16323">
    <property type="entry name" value="DUF4959"/>
    <property type="match status" value="1"/>
</dbReference>
<reference evidence="4" key="1">
    <citation type="submission" date="2019-03" db="EMBL/GenBank/DDBJ databases">
        <title>Single cell metagenomics reveals metabolic interactions within the superorganism composed of flagellate Streblomastix strix and complex community of Bacteroidetes bacteria on its surface.</title>
        <authorList>
            <person name="Treitli S.C."/>
            <person name="Kolisko M."/>
            <person name="Husnik F."/>
            <person name="Keeling P."/>
            <person name="Hampl V."/>
        </authorList>
    </citation>
    <scope>NUCLEOTIDE SEQUENCE</scope>
    <source>
        <strain evidence="4">STM</strain>
    </source>
</reference>
<evidence type="ECO:0000313" key="4">
    <source>
        <dbReference type="EMBL" id="KAA6324774.1"/>
    </source>
</evidence>
<protein>
    <recommendedName>
        <fullName evidence="5">F5/8 type C domain-containing protein</fullName>
    </recommendedName>
</protein>
<dbReference type="Pfam" id="PF16391">
    <property type="entry name" value="DUF5000"/>
    <property type="match status" value="1"/>
</dbReference>
<feature type="domain" description="DUF4959" evidence="1">
    <location>
        <begin position="22"/>
        <end position="116"/>
    </location>
</feature>
<feature type="domain" description="DUF5000" evidence="2">
    <location>
        <begin position="244"/>
        <end position="393"/>
    </location>
</feature>